<keyword evidence="6" id="KW-0131">Cell cycle</keyword>
<protein>
    <submittedName>
        <fullName evidence="9">Condensin-2 complex subunit d3-like protein</fullName>
    </submittedName>
</protein>
<evidence type="ECO:0000256" key="2">
    <source>
        <dbReference type="ARBA" id="ARBA00022618"/>
    </source>
</evidence>
<dbReference type="SMART" id="SM00220">
    <property type="entry name" value="S_TKc"/>
    <property type="match status" value="1"/>
</dbReference>
<dbReference type="InterPro" id="IPR011009">
    <property type="entry name" value="Kinase-like_dom_sf"/>
</dbReference>
<dbReference type="SUPFAM" id="SSF56112">
    <property type="entry name" value="Protein kinase-like (PK-like)"/>
    <property type="match status" value="1"/>
</dbReference>
<evidence type="ECO:0000256" key="1">
    <source>
        <dbReference type="ARBA" id="ARBA00004123"/>
    </source>
</evidence>
<keyword evidence="5" id="KW-0539">Nucleus</keyword>
<dbReference type="Gene3D" id="1.10.510.10">
    <property type="entry name" value="Transferase(Phosphotransferase) domain 1"/>
    <property type="match status" value="1"/>
</dbReference>
<dbReference type="GO" id="GO:0010032">
    <property type="term" value="P:meiotic chromosome condensation"/>
    <property type="evidence" value="ECO:0007669"/>
    <property type="project" value="TreeGrafter"/>
</dbReference>
<evidence type="ECO:0000256" key="7">
    <source>
        <dbReference type="SAM" id="MobiDB-lite"/>
    </source>
</evidence>
<comment type="caution">
    <text evidence="9">The sequence shown here is derived from an EMBL/GenBank/DDBJ whole genome shotgun (WGS) entry which is preliminary data.</text>
</comment>
<dbReference type="Pfam" id="PF00069">
    <property type="entry name" value="Pkinase"/>
    <property type="match status" value="1"/>
</dbReference>
<name>A0A0J7KVB2_LASNI</name>
<dbReference type="GO" id="GO:0042393">
    <property type="term" value="F:histone binding"/>
    <property type="evidence" value="ECO:0007669"/>
    <property type="project" value="TreeGrafter"/>
</dbReference>
<dbReference type="GO" id="GO:0005524">
    <property type="term" value="F:ATP binding"/>
    <property type="evidence" value="ECO:0007669"/>
    <property type="project" value="InterPro"/>
</dbReference>
<keyword evidence="4" id="KW-0226">DNA condensation</keyword>
<dbReference type="SUPFAM" id="SSF48371">
    <property type="entry name" value="ARM repeat"/>
    <property type="match status" value="1"/>
</dbReference>
<reference evidence="9 10" key="1">
    <citation type="submission" date="2015-04" db="EMBL/GenBank/DDBJ databases">
        <title>Lasius niger genome sequencing.</title>
        <authorList>
            <person name="Konorov E.A."/>
            <person name="Nikitin M.A."/>
            <person name="Kirill M.V."/>
            <person name="Chang P."/>
        </authorList>
    </citation>
    <scope>NUCLEOTIDE SEQUENCE [LARGE SCALE GENOMIC DNA]</scope>
    <source>
        <tissue evidence="9">Whole</tissue>
    </source>
</reference>
<evidence type="ECO:0000313" key="10">
    <source>
        <dbReference type="Proteomes" id="UP000036403"/>
    </source>
</evidence>
<dbReference type="GO" id="GO:0000779">
    <property type="term" value="C:condensed chromosome, centromeric region"/>
    <property type="evidence" value="ECO:0007669"/>
    <property type="project" value="TreeGrafter"/>
</dbReference>
<comment type="subcellular location">
    <subcellularLocation>
        <location evidence="1">Nucleus</location>
    </subcellularLocation>
</comment>
<evidence type="ECO:0000256" key="5">
    <source>
        <dbReference type="ARBA" id="ARBA00023242"/>
    </source>
</evidence>
<dbReference type="InterPro" id="IPR000719">
    <property type="entry name" value="Prot_kinase_dom"/>
</dbReference>
<proteinExistence type="predicted"/>
<sequence>MAEFSTPTRVKCKSKTDNSELNTPIKIPASPFLQQIGYGTGVAVYMLERSPKVGFVRSPWAVKKWLKGKSNEVNNGRLQLEAEVLRRLNHPNIVGFRAFTKGVDGKPCLAMEALDMSLGDKIEERRDSLEDEPFPAKDIMKVGFEIAKGLKYLHHTAYILHGDIKSWNVLVSHNFNVVKLCDFGNALPLTESLELDSSKGNFSYVGTECWNPPEIVLEDGPVTNTADIWTYGLTLWEMISLSVPHTEELDETLNNSITEADLTNNQLDDSNFMDMENIFSKETMSHTFSKYGTRPALPAIDLGKEYEKLESLDEDWIKSVWDAEFVTYDEPPDEYLEYLESGDARRSLHKSRLVLKAWIVANEDERETSEYSWQALMILNINVRGLLAMLGYIMKTGQCTEIDEGQACLEATSLYLMLLTVPGSNAFGIYHPNLYQRAIKTLKMSENLVSSVRKDGKETNVISSSIDESTDCYVMLDSEKLKLVKELNRIICDLVTMLKSFRFKEHTESLDVTIRILLDITKLEMYIKSHNNYGLTSLSQNAFIALQELCSSNHGTVAVTIMSIAQYMLPDLLFHHTNVQPKSITIVHEAVMYFLKSLLKIHETETAQAVVILIHQLMVKCPERSEGRQRQAAVVIKLLNICNEDIIRTVFRDIILFSHNGKISYRLFAQEIIGKLLTEFSSSNNNLNKDMKMKMRRILVAVVSSRCMDQSILVRGKALATLASFSDCNNDTDKTILERIFEVSASDKPFPTLDKLEGAFSQDTDPLPGSNTVVTMLLERVNDERALVQRSALKILRNLSIMFPPLIGKTTHVISDRCRDPTLTVRQFAVHVLSEILEQFPHDSSLLDKWTQAVVPQIYDIEAKVQEKVLECLGNVLLNRIMKVSTYIPDAANNLPWRVLEKLSSMRMRKHLSKACGLWVKNGVITNSVISNLQSHIGTDNNIGAWILLAALAENMKIPTMNKYIADYKKIIQKNDYHASLVLHVLRHAWSVLDRDCLEDLHQHFYKCICHFEITFNLISICLDILSAVLQYLYAEKSSELMEKNMLELMKLSEAEIQDLRLEGSKSLTQGTLKVRAICTLGHASLLCTNRISSSTLRALERLLLRWESLPEAAKETKNLQASAVVILCQQALRDREIAKEVTPILGNLMRQETNPDSPIKTAVKINAAKALADICVRFTDLVEPYLPDMCISMKDSNPGVREAIVVIFIQLLLEDFIKMKGPFFFHILTMLSDADGMIRELTIFLVEEKLLAKNKTLIFKQFLESIYHYNNYRSHNVFCGHRMSEREKKLLTLPGKVNQDKRNIIYEFMLEHLDASTKFKLVMKLTRNILGEICDHDSIDVTTEEGACVLKDAVFIIGNNRLQLSLGEKQKDDTLELDETSSSTPNNNAANVIVAAMKKHNLDNLLPTLIMLKKKLAALKSYLEDDVESLLFKIYSEYEEEQLLGVLNEYPELEKEMNHYQRKLKDKTLSESDNDRNANSSFNISHSSSSELSDLCRRSTPKIILHRLSPSMIMRYKKDRSVDSDTDPSVHLERLLSIQTPPPEPNIVSSTPISTQKSYPSDSFTPRLRKSSSEREISPEYKRPELPTNYEIHGS</sequence>
<dbReference type="GO" id="GO:0051301">
    <property type="term" value="P:cell division"/>
    <property type="evidence" value="ECO:0007669"/>
    <property type="project" value="UniProtKB-KW"/>
</dbReference>
<evidence type="ECO:0000259" key="8">
    <source>
        <dbReference type="PROSITE" id="PS50011"/>
    </source>
</evidence>
<evidence type="ECO:0000256" key="6">
    <source>
        <dbReference type="ARBA" id="ARBA00023306"/>
    </source>
</evidence>
<feature type="compositionally biased region" description="Basic and acidic residues" evidence="7">
    <location>
        <begin position="1467"/>
        <end position="1477"/>
    </location>
</feature>
<dbReference type="InterPro" id="IPR011989">
    <property type="entry name" value="ARM-like"/>
</dbReference>
<accession>A0A0J7KVB2</accession>
<dbReference type="GO" id="GO:0005634">
    <property type="term" value="C:nucleus"/>
    <property type="evidence" value="ECO:0007669"/>
    <property type="project" value="UniProtKB-SubCell"/>
</dbReference>
<keyword evidence="3" id="KW-0498">Mitosis</keyword>
<evidence type="ECO:0000256" key="4">
    <source>
        <dbReference type="ARBA" id="ARBA00023067"/>
    </source>
</evidence>
<keyword evidence="10" id="KW-1185">Reference proteome</keyword>
<dbReference type="Proteomes" id="UP000036403">
    <property type="component" value="Unassembled WGS sequence"/>
</dbReference>
<dbReference type="OrthoDB" id="10263978at2759"/>
<dbReference type="InterPro" id="IPR008271">
    <property type="entry name" value="Ser/Thr_kinase_AS"/>
</dbReference>
<dbReference type="EMBL" id="LBMM01002886">
    <property type="protein sequence ID" value="KMQ94241.1"/>
    <property type="molecule type" value="Genomic_DNA"/>
</dbReference>
<keyword evidence="2" id="KW-0132">Cell division</keyword>
<dbReference type="Gene3D" id="1.25.10.10">
    <property type="entry name" value="Leucine-rich Repeat Variant"/>
    <property type="match status" value="2"/>
</dbReference>
<feature type="region of interest" description="Disordered" evidence="7">
    <location>
        <begin position="1466"/>
        <end position="1489"/>
    </location>
</feature>
<dbReference type="GO" id="GO:0004672">
    <property type="term" value="F:protein kinase activity"/>
    <property type="evidence" value="ECO:0007669"/>
    <property type="project" value="InterPro"/>
</dbReference>
<feature type="compositionally biased region" description="Polar residues" evidence="7">
    <location>
        <begin position="1548"/>
        <end position="1565"/>
    </location>
</feature>
<dbReference type="PROSITE" id="PS00108">
    <property type="entry name" value="PROTEIN_KINASE_ST"/>
    <property type="match status" value="1"/>
</dbReference>
<dbReference type="InterPro" id="IPR032682">
    <property type="entry name" value="Cnd1_C"/>
</dbReference>
<dbReference type="GO" id="GO:0007076">
    <property type="term" value="P:mitotic chromosome condensation"/>
    <property type="evidence" value="ECO:0007669"/>
    <property type="project" value="InterPro"/>
</dbReference>
<dbReference type="PANTHER" id="PTHR14222:SF1">
    <property type="entry name" value="CONDENSIN-2 COMPLEX SUBUNIT D3"/>
    <property type="match status" value="1"/>
</dbReference>
<dbReference type="PROSITE" id="PS50011">
    <property type="entry name" value="PROTEIN_KINASE_DOM"/>
    <property type="match status" value="1"/>
</dbReference>
<dbReference type="STRING" id="67767.A0A0J7KVB2"/>
<evidence type="ECO:0000313" key="9">
    <source>
        <dbReference type="EMBL" id="KMQ94241.1"/>
    </source>
</evidence>
<dbReference type="InterPro" id="IPR016024">
    <property type="entry name" value="ARM-type_fold"/>
</dbReference>
<dbReference type="PANTHER" id="PTHR14222">
    <property type="entry name" value="CONDENSIN"/>
    <property type="match status" value="1"/>
</dbReference>
<dbReference type="PaxDb" id="67767-A0A0J7KVB2"/>
<feature type="compositionally biased region" description="Basic and acidic residues" evidence="7">
    <location>
        <begin position="1572"/>
        <end position="1586"/>
    </location>
</feature>
<organism evidence="9 10">
    <name type="scientific">Lasius niger</name>
    <name type="common">Black garden ant</name>
    <dbReference type="NCBI Taxonomy" id="67767"/>
    <lineage>
        <taxon>Eukaryota</taxon>
        <taxon>Metazoa</taxon>
        <taxon>Ecdysozoa</taxon>
        <taxon>Arthropoda</taxon>
        <taxon>Hexapoda</taxon>
        <taxon>Insecta</taxon>
        <taxon>Pterygota</taxon>
        <taxon>Neoptera</taxon>
        <taxon>Endopterygota</taxon>
        <taxon>Hymenoptera</taxon>
        <taxon>Apocrita</taxon>
        <taxon>Aculeata</taxon>
        <taxon>Formicoidea</taxon>
        <taxon>Formicidae</taxon>
        <taxon>Formicinae</taxon>
        <taxon>Lasius</taxon>
        <taxon>Lasius</taxon>
    </lineage>
</organism>
<evidence type="ECO:0000256" key="3">
    <source>
        <dbReference type="ARBA" id="ARBA00022776"/>
    </source>
</evidence>
<gene>
    <name evidence="9" type="ORF">RF55_5619</name>
</gene>
<feature type="region of interest" description="Disordered" evidence="7">
    <location>
        <begin position="1536"/>
        <end position="1596"/>
    </location>
</feature>
<dbReference type="InterPro" id="IPR026971">
    <property type="entry name" value="CND1/NCAPD3"/>
</dbReference>
<feature type="domain" description="Protein kinase" evidence="8">
    <location>
        <begin position="30"/>
        <end position="359"/>
    </location>
</feature>
<dbReference type="GO" id="GO:0000796">
    <property type="term" value="C:condensin complex"/>
    <property type="evidence" value="ECO:0007669"/>
    <property type="project" value="TreeGrafter"/>
</dbReference>
<dbReference type="Pfam" id="PF12717">
    <property type="entry name" value="Cnd1"/>
    <property type="match status" value="1"/>
</dbReference>